<dbReference type="Proteomes" id="UP000036061">
    <property type="component" value="Chromosome"/>
</dbReference>
<dbReference type="GeneID" id="61033882"/>
<accession>A0A0J6EH26</accession>
<proteinExistence type="predicted"/>
<evidence type="ECO:0000313" key="2">
    <source>
        <dbReference type="Proteomes" id="UP000036061"/>
    </source>
</evidence>
<gene>
    <name evidence="1" type="ORF">AB432_011245</name>
</gene>
<dbReference type="EMBL" id="CP030117">
    <property type="protein sequence ID" value="AWX55574.1"/>
    <property type="molecule type" value="Genomic_DNA"/>
</dbReference>
<protein>
    <recommendedName>
        <fullName evidence="3">DUF2007 domain-containing protein</fullName>
    </recommendedName>
</protein>
<organism evidence="1 2">
    <name type="scientific">Brevibacillus brevis</name>
    <name type="common">Bacillus brevis</name>
    <dbReference type="NCBI Taxonomy" id="1393"/>
    <lineage>
        <taxon>Bacteria</taxon>
        <taxon>Bacillati</taxon>
        <taxon>Bacillota</taxon>
        <taxon>Bacilli</taxon>
        <taxon>Bacillales</taxon>
        <taxon>Paenibacillaceae</taxon>
        <taxon>Brevibacillus</taxon>
    </lineage>
</organism>
<name>A0A0J6EH26_BREBE</name>
<evidence type="ECO:0008006" key="3">
    <source>
        <dbReference type="Google" id="ProtNLM"/>
    </source>
</evidence>
<dbReference type="OrthoDB" id="2469109at2"/>
<reference evidence="1 2" key="1">
    <citation type="journal article" date="2015" name="Genome Announc.">
        <title>Draft Genome Sequence of Brevibacillus brevis DZQ7, a Plant Growth-Promoting Rhizobacterium with Broad-Spectrum Antimicrobial Activity.</title>
        <authorList>
            <person name="Hou Q."/>
            <person name="Wang C."/>
            <person name="Hou X."/>
            <person name="Xia Z."/>
            <person name="Ye J."/>
            <person name="Liu K."/>
            <person name="Liu H."/>
            <person name="Wang J."/>
            <person name="Guo H."/>
            <person name="Yu X."/>
            <person name="Yang Y."/>
            <person name="Du B."/>
            <person name="Ding Y."/>
        </authorList>
    </citation>
    <scope>NUCLEOTIDE SEQUENCE [LARGE SCALE GENOMIC DNA]</scope>
    <source>
        <strain evidence="1 2">DZQ7</strain>
    </source>
</reference>
<dbReference type="AlphaFoldDB" id="A0A0J6EH26"/>
<evidence type="ECO:0000313" key="1">
    <source>
        <dbReference type="EMBL" id="AWX55574.1"/>
    </source>
</evidence>
<dbReference type="RefSeq" id="WP_017247807.1">
    <property type="nucleotide sequence ID" value="NZ_BJNU01000005.1"/>
</dbReference>
<sequence>MGCRCMWIKWVTIHESYGLPRIAQECRRYLEMKGIRVRLLSRQTKKAGHVYTLQVPLAQQEQAKALLRDFKNTLK</sequence>